<sequence length="64" mass="6988">MIWLIFPTPVTDAGKDKHSSGQLSKAGLTINRIRSGCSRQTASNNYHITVHGTALEDLDSVTYL</sequence>
<dbReference type="EMBL" id="JAIWYP010000010">
    <property type="protein sequence ID" value="KAH3752910.1"/>
    <property type="molecule type" value="Genomic_DNA"/>
</dbReference>
<keyword evidence="2" id="KW-1185">Reference proteome</keyword>
<dbReference type="AlphaFoldDB" id="A0A9D4DQS3"/>
<gene>
    <name evidence="1" type="ORF">DPMN_187536</name>
</gene>
<reference evidence="1" key="2">
    <citation type="submission" date="2020-11" db="EMBL/GenBank/DDBJ databases">
        <authorList>
            <person name="McCartney M.A."/>
            <person name="Auch B."/>
            <person name="Kono T."/>
            <person name="Mallez S."/>
            <person name="Becker A."/>
            <person name="Gohl D.M."/>
            <person name="Silverstein K.A.T."/>
            <person name="Koren S."/>
            <person name="Bechman K.B."/>
            <person name="Herman A."/>
            <person name="Abrahante J.E."/>
            <person name="Garbe J."/>
        </authorList>
    </citation>
    <scope>NUCLEOTIDE SEQUENCE</scope>
    <source>
        <strain evidence="1">Duluth1</strain>
        <tissue evidence="1">Whole animal</tissue>
    </source>
</reference>
<accession>A0A9D4DQS3</accession>
<comment type="caution">
    <text evidence="1">The sequence shown here is derived from an EMBL/GenBank/DDBJ whole genome shotgun (WGS) entry which is preliminary data.</text>
</comment>
<evidence type="ECO:0000313" key="1">
    <source>
        <dbReference type="EMBL" id="KAH3752910.1"/>
    </source>
</evidence>
<dbReference type="Proteomes" id="UP000828390">
    <property type="component" value="Unassembled WGS sequence"/>
</dbReference>
<reference evidence="1" key="1">
    <citation type="journal article" date="2019" name="bioRxiv">
        <title>The Genome of the Zebra Mussel, Dreissena polymorpha: A Resource for Invasive Species Research.</title>
        <authorList>
            <person name="McCartney M.A."/>
            <person name="Auch B."/>
            <person name="Kono T."/>
            <person name="Mallez S."/>
            <person name="Zhang Y."/>
            <person name="Obille A."/>
            <person name="Becker A."/>
            <person name="Abrahante J.E."/>
            <person name="Garbe J."/>
            <person name="Badalamenti J.P."/>
            <person name="Herman A."/>
            <person name="Mangelson H."/>
            <person name="Liachko I."/>
            <person name="Sullivan S."/>
            <person name="Sone E.D."/>
            <person name="Koren S."/>
            <person name="Silverstein K.A.T."/>
            <person name="Beckman K.B."/>
            <person name="Gohl D.M."/>
        </authorList>
    </citation>
    <scope>NUCLEOTIDE SEQUENCE</scope>
    <source>
        <strain evidence="1">Duluth1</strain>
        <tissue evidence="1">Whole animal</tissue>
    </source>
</reference>
<proteinExistence type="predicted"/>
<name>A0A9D4DQS3_DREPO</name>
<evidence type="ECO:0000313" key="2">
    <source>
        <dbReference type="Proteomes" id="UP000828390"/>
    </source>
</evidence>
<protein>
    <submittedName>
        <fullName evidence="1">Uncharacterized protein</fullName>
    </submittedName>
</protein>
<organism evidence="1 2">
    <name type="scientific">Dreissena polymorpha</name>
    <name type="common">Zebra mussel</name>
    <name type="synonym">Mytilus polymorpha</name>
    <dbReference type="NCBI Taxonomy" id="45954"/>
    <lineage>
        <taxon>Eukaryota</taxon>
        <taxon>Metazoa</taxon>
        <taxon>Spiralia</taxon>
        <taxon>Lophotrochozoa</taxon>
        <taxon>Mollusca</taxon>
        <taxon>Bivalvia</taxon>
        <taxon>Autobranchia</taxon>
        <taxon>Heteroconchia</taxon>
        <taxon>Euheterodonta</taxon>
        <taxon>Imparidentia</taxon>
        <taxon>Neoheterodontei</taxon>
        <taxon>Myida</taxon>
        <taxon>Dreissenoidea</taxon>
        <taxon>Dreissenidae</taxon>
        <taxon>Dreissena</taxon>
    </lineage>
</organism>